<name>A0A0J1BMF2_RHOIS</name>
<comment type="caution">
    <text evidence="2">The sequence shown here is derived from an EMBL/GenBank/DDBJ whole genome shotgun (WGS) entry which is preliminary data.</text>
</comment>
<feature type="compositionally biased region" description="Polar residues" evidence="1">
    <location>
        <begin position="174"/>
        <end position="183"/>
    </location>
</feature>
<sequence length="272" mass="30141">MKTGHENAVIFTLACCPTSRLLKFETRHGLEQRLHRVGIQETRFHSMNDPSRLDRFAQRSLSQLDVFEYQLLQFRTMSAPLDAAFVGKAFTTIRSIRLDAEATNRTAIVAQSQNLETILQTAVQQVADQGCLPISHLPTANLIEQLLQDTHRLRLRILSDNDAALEFFEEQPASEGSASTEPPRSSHPDTRKTIPNAGTDKTPAPKRARPEFTIPPTIKRLEDLLDQIQVQLDDCLADGEPLEFDPKPGTTGSASVARDDGESPDDDANGTT</sequence>
<dbReference type="Proteomes" id="UP000036367">
    <property type="component" value="Unassembled WGS sequence"/>
</dbReference>
<feature type="region of interest" description="Disordered" evidence="1">
    <location>
        <begin position="170"/>
        <end position="213"/>
    </location>
</feature>
<dbReference type="AlphaFoldDB" id="A0A0J1BMF2"/>
<accession>A0A0J1BMF2</accession>
<feature type="region of interest" description="Disordered" evidence="1">
    <location>
        <begin position="236"/>
        <end position="272"/>
    </location>
</feature>
<proteinExistence type="predicted"/>
<gene>
    <name evidence="2" type="ORF">RISK_000337</name>
</gene>
<reference evidence="2" key="1">
    <citation type="submission" date="2015-05" db="EMBL/GenBank/DDBJ databases">
        <title>Permanent draft genome of Rhodopirellula islandicus K833.</title>
        <authorList>
            <person name="Kizina J."/>
            <person name="Richter M."/>
            <person name="Glockner F.O."/>
            <person name="Harder J."/>
        </authorList>
    </citation>
    <scope>NUCLEOTIDE SEQUENCE [LARGE SCALE GENOMIC DNA]</scope>
    <source>
        <strain evidence="2">K833</strain>
    </source>
</reference>
<evidence type="ECO:0000313" key="2">
    <source>
        <dbReference type="EMBL" id="KLU07660.1"/>
    </source>
</evidence>
<dbReference type="PATRIC" id="fig|595434.4.peg.323"/>
<evidence type="ECO:0000313" key="3">
    <source>
        <dbReference type="Proteomes" id="UP000036367"/>
    </source>
</evidence>
<feature type="compositionally biased region" description="Acidic residues" evidence="1">
    <location>
        <begin position="262"/>
        <end position="272"/>
    </location>
</feature>
<dbReference type="EMBL" id="LECT01000005">
    <property type="protein sequence ID" value="KLU07660.1"/>
    <property type="molecule type" value="Genomic_DNA"/>
</dbReference>
<organism evidence="2 3">
    <name type="scientific">Rhodopirellula islandica</name>
    <dbReference type="NCBI Taxonomy" id="595434"/>
    <lineage>
        <taxon>Bacteria</taxon>
        <taxon>Pseudomonadati</taxon>
        <taxon>Planctomycetota</taxon>
        <taxon>Planctomycetia</taxon>
        <taxon>Pirellulales</taxon>
        <taxon>Pirellulaceae</taxon>
        <taxon>Rhodopirellula</taxon>
    </lineage>
</organism>
<evidence type="ECO:0000256" key="1">
    <source>
        <dbReference type="SAM" id="MobiDB-lite"/>
    </source>
</evidence>
<dbReference type="STRING" id="595434.RISK_000337"/>
<protein>
    <submittedName>
        <fullName evidence="2">Uncharacterized protein</fullName>
    </submittedName>
</protein>
<keyword evidence="3" id="KW-1185">Reference proteome</keyword>